<name>A0A061DB28_BABBI</name>
<dbReference type="VEuPathDB" id="PiroplasmaDB:BBBOND_0310900"/>
<dbReference type="KEGG" id="bbig:BBBOND_0310900"/>
<dbReference type="Proteomes" id="UP000033188">
    <property type="component" value="Chromosome 3"/>
</dbReference>
<dbReference type="EMBL" id="LK391709">
    <property type="protein sequence ID" value="CDR97187.1"/>
    <property type="molecule type" value="Genomic_DNA"/>
</dbReference>
<evidence type="ECO:0000313" key="3">
    <source>
        <dbReference type="Proteomes" id="UP000033188"/>
    </source>
</evidence>
<accession>A0A061DB28</accession>
<evidence type="ECO:0000313" key="2">
    <source>
        <dbReference type="EMBL" id="CDR97187.1"/>
    </source>
</evidence>
<feature type="compositionally biased region" description="Basic and acidic residues" evidence="1">
    <location>
        <begin position="1"/>
        <end position="11"/>
    </location>
</feature>
<evidence type="ECO:0000256" key="1">
    <source>
        <dbReference type="SAM" id="MobiDB-lite"/>
    </source>
</evidence>
<dbReference type="RefSeq" id="XP_012769373.1">
    <property type="nucleotide sequence ID" value="XM_012913919.1"/>
</dbReference>
<gene>
    <name evidence="2" type="ORF">BBBOND_0310900</name>
</gene>
<feature type="region of interest" description="Disordered" evidence="1">
    <location>
        <begin position="62"/>
        <end position="85"/>
    </location>
</feature>
<feature type="region of interest" description="Disordered" evidence="1">
    <location>
        <begin position="1"/>
        <end position="31"/>
    </location>
</feature>
<protein>
    <submittedName>
        <fullName evidence="2">Uncharacterized protein</fullName>
    </submittedName>
</protein>
<keyword evidence="3" id="KW-1185">Reference proteome</keyword>
<reference evidence="3" key="1">
    <citation type="journal article" date="2014" name="Nucleic Acids Res.">
        <title>The evolutionary dynamics of variant antigen genes in Babesia reveal a history of genomic innovation underlying host-parasite interaction.</title>
        <authorList>
            <person name="Jackson A.P."/>
            <person name="Otto T.D."/>
            <person name="Darby A."/>
            <person name="Ramaprasad A."/>
            <person name="Xia D."/>
            <person name="Echaide I.E."/>
            <person name="Farber M."/>
            <person name="Gahlot S."/>
            <person name="Gamble J."/>
            <person name="Gupta D."/>
            <person name="Gupta Y."/>
            <person name="Jackson L."/>
            <person name="Malandrin L."/>
            <person name="Malas T.B."/>
            <person name="Moussa E."/>
            <person name="Nair M."/>
            <person name="Reid A.J."/>
            <person name="Sanders M."/>
            <person name="Sharma J."/>
            <person name="Tracey A."/>
            <person name="Quail M.A."/>
            <person name="Weir W."/>
            <person name="Wastling J.M."/>
            <person name="Hall N."/>
            <person name="Willadsen P."/>
            <person name="Lingelbach K."/>
            <person name="Shiels B."/>
            <person name="Tait A."/>
            <person name="Berriman M."/>
            <person name="Allred D.R."/>
            <person name="Pain A."/>
        </authorList>
    </citation>
    <scope>NUCLEOTIDE SEQUENCE [LARGE SCALE GENOMIC DNA]</scope>
    <source>
        <strain evidence="3">Bond</strain>
    </source>
</reference>
<dbReference type="AlphaFoldDB" id="A0A061DB28"/>
<sequence>MEKKSSRDVEGRGQAMDLGTSVPGAGKTGLEVPGLKAEWGIRAMLDATTDAVTIVGGGKVEQGKLGRSDMPLTPQQLEGAPVWRA</sequence>
<dbReference type="GeneID" id="24565728"/>
<organism evidence="2 3">
    <name type="scientific">Babesia bigemina</name>
    <dbReference type="NCBI Taxonomy" id="5866"/>
    <lineage>
        <taxon>Eukaryota</taxon>
        <taxon>Sar</taxon>
        <taxon>Alveolata</taxon>
        <taxon>Apicomplexa</taxon>
        <taxon>Aconoidasida</taxon>
        <taxon>Piroplasmida</taxon>
        <taxon>Babesiidae</taxon>
        <taxon>Babesia</taxon>
    </lineage>
</organism>
<proteinExistence type="predicted"/>